<dbReference type="InterPro" id="IPR053023">
    <property type="entry name" value="FLAP_modulator"/>
</dbReference>
<feature type="region of interest" description="Disordered" evidence="1">
    <location>
        <begin position="70"/>
        <end position="91"/>
    </location>
</feature>
<keyword evidence="2" id="KW-0812">Transmembrane</keyword>
<dbReference type="GO" id="GO:0009507">
    <property type="term" value="C:chloroplast"/>
    <property type="evidence" value="ECO:0007669"/>
    <property type="project" value="TreeGrafter"/>
</dbReference>
<feature type="compositionally biased region" description="Basic and acidic residues" evidence="1">
    <location>
        <begin position="77"/>
        <end position="91"/>
    </location>
</feature>
<evidence type="ECO:0000313" key="3">
    <source>
        <dbReference type="EnsemblPlants" id="QL06p002607:mrna"/>
    </source>
</evidence>
<protein>
    <submittedName>
        <fullName evidence="3">Uncharacterized protein</fullName>
    </submittedName>
</protein>
<dbReference type="Gramene" id="QL06p002607:mrna">
    <property type="protein sequence ID" value="QL06p002607:mrna"/>
    <property type="gene ID" value="QL06p002607"/>
</dbReference>
<dbReference type="PIRSF" id="PIRSF037221">
    <property type="entry name" value="DUF1517"/>
    <property type="match status" value="1"/>
</dbReference>
<reference evidence="3" key="2">
    <citation type="submission" date="2021-01" db="UniProtKB">
        <authorList>
            <consortium name="EnsemblPlants"/>
        </authorList>
    </citation>
    <scope>IDENTIFICATION</scope>
</reference>
<keyword evidence="2" id="KW-0472">Membrane</keyword>
<evidence type="ECO:0000313" key="4">
    <source>
        <dbReference type="Proteomes" id="UP000594261"/>
    </source>
</evidence>
<dbReference type="RefSeq" id="XP_030923668.1">
    <property type="nucleotide sequence ID" value="XM_031067808.1"/>
</dbReference>
<dbReference type="AlphaFoldDB" id="A0A7N2R606"/>
<organism evidence="3 4">
    <name type="scientific">Quercus lobata</name>
    <name type="common">Valley oak</name>
    <dbReference type="NCBI Taxonomy" id="97700"/>
    <lineage>
        <taxon>Eukaryota</taxon>
        <taxon>Viridiplantae</taxon>
        <taxon>Streptophyta</taxon>
        <taxon>Embryophyta</taxon>
        <taxon>Tracheophyta</taxon>
        <taxon>Spermatophyta</taxon>
        <taxon>Magnoliopsida</taxon>
        <taxon>eudicotyledons</taxon>
        <taxon>Gunneridae</taxon>
        <taxon>Pentapetalae</taxon>
        <taxon>rosids</taxon>
        <taxon>fabids</taxon>
        <taxon>Fagales</taxon>
        <taxon>Fagaceae</taxon>
        <taxon>Quercus</taxon>
    </lineage>
</organism>
<accession>A0A7N2R606</accession>
<dbReference type="Pfam" id="PF07466">
    <property type="entry name" value="DUF1517"/>
    <property type="match status" value="1"/>
</dbReference>
<gene>
    <name evidence="3" type="primary">LOC115950602</name>
</gene>
<dbReference type="OMA" id="EYWIYTS"/>
<evidence type="ECO:0000256" key="2">
    <source>
        <dbReference type="SAM" id="Phobius"/>
    </source>
</evidence>
<dbReference type="EnsemblPlants" id="QL06p002607:mrna">
    <property type="protein sequence ID" value="QL06p002607:mrna"/>
    <property type="gene ID" value="QL06p002607"/>
</dbReference>
<keyword evidence="2" id="KW-1133">Transmembrane helix</keyword>
<feature type="transmembrane region" description="Helical" evidence="2">
    <location>
        <begin position="99"/>
        <end position="120"/>
    </location>
</feature>
<name>A0A7N2R606_QUELO</name>
<dbReference type="EMBL" id="LRBV02000006">
    <property type="status" value="NOT_ANNOTATED_CDS"/>
    <property type="molecule type" value="Genomic_DNA"/>
</dbReference>
<evidence type="ECO:0000256" key="1">
    <source>
        <dbReference type="SAM" id="MobiDB-lite"/>
    </source>
</evidence>
<sequence>MAFKFFQNHPILAFILALLFTHEILYTAFAASGGRMGGSSFSSEEEKSSYSSSNSYDVYHYHYGQPGYSRGYGSYDDNSRRVNAEPRRENDMNKSGKGFFSWLALLPFGIFGGFLLWMVCTYDTATSVVKIQVGLSGKAHSLQRDLNNLAGAGDTSEKKGFHIILTESIVALLRHQNYWISGYSSVKQKRGVEAVEKEFRQLLAEEREKFEIESLVNVDNIKVQRTLIPKDNKLRKDYIVVTLVVAVKGTPNLPPIRSTEDLRKVLYHLNSITSRETLAVEVLWTPQVEHDTLSEDELLEKYPILRPI</sequence>
<keyword evidence="4" id="KW-1185">Reference proteome</keyword>
<dbReference type="GeneID" id="115950602"/>
<proteinExistence type="predicted"/>
<dbReference type="KEGG" id="qlo:115950602"/>
<dbReference type="OrthoDB" id="542507at2759"/>
<dbReference type="Proteomes" id="UP000594261">
    <property type="component" value="Chromosome 6"/>
</dbReference>
<dbReference type="InterPro" id="IPR010903">
    <property type="entry name" value="DUF1517"/>
</dbReference>
<dbReference type="InParanoid" id="A0A7N2R606"/>
<dbReference type="PANTHER" id="PTHR33975">
    <property type="entry name" value="MYELIN-ASSOCIATED OLIGODENDROCYTE BASIC PROTEIN"/>
    <property type="match status" value="1"/>
</dbReference>
<reference evidence="3 4" key="1">
    <citation type="journal article" date="2016" name="G3 (Bethesda)">
        <title>First Draft Assembly and Annotation of the Genome of a California Endemic Oak Quercus lobata Nee (Fagaceae).</title>
        <authorList>
            <person name="Sork V.L."/>
            <person name="Fitz-Gibbon S.T."/>
            <person name="Puiu D."/>
            <person name="Crepeau M."/>
            <person name="Gugger P.F."/>
            <person name="Sherman R."/>
            <person name="Stevens K."/>
            <person name="Langley C.H."/>
            <person name="Pellegrini M."/>
            <person name="Salzberg S.L."/>
        </authorList>
    </citation>
    <scope>NUCLEOTIDE SEQUENCE [LARGE SCALE GENOMIC DNA]</scope>
    <source>
        <strain evidence="3 4">cv. SW786</strain>
    </source>
</reference>
<dbReference type="PANTHER" id="PTHR33975:SF8">
    <property type="match status" value="1"/>
</dbReference>